<feature type="region of interest" description="Disordered" evidence="7">
    <location>
        <begin position="32"/>
        <end position="123"/>
    </location>
</feature>
<evidence type="ECO:0000256" key="1">
    <source>
        <dbReference type="ARBA" id="ARBA00004123"/>
    </source>
</evidence>
<dbReference type="InterPro" id="IPR036955">
    <property type="entry name" value="AP2/ERF_dom_sf"/>
</dbReference>
<evidence type="ECO:0000313" key="9">
    <source>
        <dbReference type="EMBL" id="KAI5061210.1"/>
    </source>
</evidence>
<keyword evidence="2" id="KW-0805">Transcription regulation</keyword>
<proteinExistence type="inferred from homology"/>
<dbReference type="GO" id="GO:0005634">
    <property type="term" value="C:nucleus"/>
    <property type="evidence" value="ECO:0007669"/>
    <property type="project" value="UniProtKB-SubCell"/>
</dbReference>
<keyword evidence="5" id="KW-0539">Nucleus</keyword>
<comment type="caution">
    <text evidence="9">The sequence shown here is derived from an EMBL/GenBank/DDBJ whole genome shotgun (WGS) entry which is preliminary data.</text>
</comment>
<feature type="compositionally biased region" description="Basic residues" evidence="7">
    <location>
        <begin position="95"/>
        <end position="104"/>
    </location>
</feature>
<dbReference type="OrthoDB" id="207175at2759"/>
<gene>
    <name evidence="9" type="ORF">GOP47_0023715</name>
</gene>
<keyword evidence="10" id="KW-1185">Reference proteome</keyword>
<dbReference type="Gene3D" id="3.30.730.10">
    <property type="entry name" value="AP2/ERF domain"/>
    <property type="match status" value="1"/>
</dbReference>
<dbReference type="AlphaFoldDB" id="A0A9D4Z4T8"/>
<evidence type="ECO:0000313" key="10">
    <source>
        <dbReference type="Proteomes" id="UP000886520"/>
    </source>
</evidence>
<feature type="domain" description="AP2/ERF" evidence="8">
    <location>
        <begin position="126"/>
        <end position="192"/>
    </location>
</feature>
<keyword evidence="3" id="KW-0238">DNA-binding</keyword>
<dbReference type="PANTHER" id="PTHR32467:SF81">
    <property type="entry name" value="OS06G0145700 PROTEIN"/>
    <property type="match status" value="1"/>
</dbReference>
<accession>A0A9D4Z4T8</accession>
<evidence type="ECO:0000256" key="6">
    <source>
        <dbReference type="ARBA" id="ARBA00037973"/>
    </source>
</evidence>
<dbReference type="PRINTS" id="PR00367">
    <property type="entry name" value="ETHRSPELEMNT"/>
</dbReference>
<dbReference type="GO" id="GO:0003700">
    <property type="term" value="F:DNA-binding transcription factor activity"/>
    <property type="evidence" value="ECO:0007669"/>
    <property type="project" value="InterPro"/>
</dbReference>
<dbReference type="Proteomes" id="UP000886520">
    <property type="component" value="Chromosome 23"/>
</dbReference>
<evidence type="ECO:0000256" key="5">
    <source>
        <dbReference type="ARBA" id="ARBA00023242"/>
    </source>
</evidence>
<dbReference type="PANTHER" id="PTHR32467">
    <property type="entry name" value="AP2-LIKE ETHYLENE-RESPONSIVE TRANSCRIPTION FACTOR"/>
    <property type="match status" value="1"/>
</dbReference>
<dbReference type="InterPro" id="IPR001471">
    <property type="entry name" value="AP2/ERF_dom"/>
</dbReference>
<feature type="compositionally biased region" description="Acidic residues" evidence="7">
    <location>
        <begin position="51"/>
        <end position="60"/>
    </location>
</feature>
<evidence type="ECO:0000256" key="7">
    <source>
        <dbReference type="SAM" id="MobiDB-lite"/>
    </source>
</evidence>
<comment type="similarity">
    <text evidence="6">Belongs to the AP2/ERF transcription factor family. AP2 subfamily.</text>
</comment>
<evidence type="ECO:0000256" key="3">
    <source>
        <dbReference type="ARBA" id="ARBA00023125"/>
    </source>
</evidence>
<dbReference type="SUPFAM" id="SSF54171">
    <property type="entry name" value="DNA-binding domain"/>
    <property type="match status" value="1"/>
</dbReference>
<organism evidence="9 10">
    <name type="scientific">Adiantum capillus-veneris</name>
    <name type="common">Maidenhair fern</name>
    <dbReference type="NCBI Taxonomy" id="13818"/>
    <lineage>
        <taxon>Eukaryota</taxon>
        <taxon>Viridiplantae</taxon>
        <taxon>Streptophyta</taxon>
        <taxon>Embryophyta</taxon>
        <taxon>Tracheophyta</taxon>
        <taxon>Polypodiopsida</taxon>
        <taxon>Polypodiidae</taxon>
        <taxon>Polypodiales</taxon>
        <taxon>Pteridineae</taxon>
        <taxon>Pteridaceae</taxon>
        <taxon>Vittarioideae</taxon>
        <taxon>Adiantum</taxon>
    </lineage>
</organism>
<sequence>MESSFTALYDPTRNKDTSFNVHEILAKVAAGVAENGLEKAVQEEGGGGREEEQEDDFEEEGEHHGERVSNKEIEEPTYSVPANPPSLAQCEPQRHPQRSAKRSRPSTAKERISKMPPCAAGKRSSIYRGVTRHRWTGRYEAHLWDKSTWNETQNKKGKQVYLGAYDEEEAAARAYDLAALKYWGPGTLINFPVSDYARDIDEMQSVSREDYLALLRRKSSGFSRVSKMKIGRNHSNARWDTQAGGSFASTLPMFGGYDTVRDGVGRTSLDYGALGCPPVGMINLSHFMNWLQPPNLSSEMMHSNISKKLSNFMEEDYSSEEHSSQRSTTCAEEYSDCSNEHEERCRGNKPPECCEPYQLPSLGLCNGGSKLVISALSALSQSSMFARMEQGLNAAKGSEETAARKPSESATAALAAALAMEDCAQSQELEMACSLDQNNVNAVVHLASLRAEAPALAPAMYITLQYKQRSHAWSLEYIRASDKHKHGYDLLVQEAAATRGLHVRSSGPKDSSVKRKDDHVKHNRSRFYPFMGRCRKWVCSIGCCYTWIIKANTVSCIRQEARMDHFE</sequence>
<dbReference type="GO" id="GO:0003677">
    <property type="term" value="F:DNA binding"/>
    <property type="evidence" value="ECO:0007669"/>
    <property type="project" value="UniProtKB-KW"/>
</dbReference>
<protein>
    <recommendedName>
        <fullName evidence="8">AP2/ERF domain-containing protein</fullName>
    </recommendedName>
</protein>
<dbReference type="PROSITE" id="PS51032">
    <property type="entry name" value="AP2_ERF"/>
    <property type="match status" value="1"/>
</dbReference>
<keyword evidence="4" id="KW-0804">Transcription</keyword>
<evidence type="ECO:0000256" key="2">
    <source>
        <dbReference type="ARBA" id="ARBA00023015"/>
    </source>
</evidence>
<dbReference type="FunFam" id="3.30.730.10:FF:000004">
    <property type="entry name" value="AP2-like ethylene-responsive transcription factor"/>
    <property type="match status" value="1"/>
</dbReference>
<dbReference type="SMART" id="SM00380">
    <property type="entry name" value="AP2"/>
    <property type="match status" value="1"/>
</dbReference>
<dbReference type="Pfam" id="PF00847">
    <property type="entry name" value="AP2"/>
    <property type="match status" value="1"/>
</dbReference>
<evidence type="ECO:0000256" key="4">
    <source>
        <dbReference type="ARBA" id="ARBA00023163"/>
    </source>
</evidence>
<evidence type="ECO:0000259" key="8">
    <source>
        <dbReference type="PROSITE" id="PS51032"/>
    </source>
</evidence>
<name>A0A9D4Z4T8_ADICA</name>
<dbReference type="InterPro" id="IPR016177">
    <property type="entry name" value="DNA-bd_dom_sf"/>
</dbReference>
<feature type="compositionally biased region" description="Basic and acidic residues" evidence="7">
    <location>
        <begin position="36"/>
        <end position="50"/>
    </location>
</feature>
<reference evidence="9" key="1">
    <citation type="submission" date="2021-01" db="EMBL/GenBank/DDBJ databases">
        <title>Adiantum capillus-veneris genome.</title>
        <authorList>
            <person name="Fang Y."/>
            <person name="Liao Q."/>
        </authorList>
    </citation>
    <scope>NUCLEOTIDE SEQUENCE</scope>
    <source>
        <strain evidence="9">H3</strain>
        <tissue evidence="9">Leaf</tissue>
    </source>
</reference>
<feature type="compositionally biased region" description="Basic and acidic residues" evidence="7">
    <location>
        <begin position="61"/>
        <end position="74"/>
    </location>
</feature>
<dbReference type="EMBL" id="JABFUD020000023">
    <property type="protein sequence ID" value="KAI5061210.1"/>
    <property type="molecule type" value="Genomic_DNA"/>
</dbReference>
<comment type="subcellular location">
    <subcellularLocation>
        <location evidence="1">Nucleus</location>
    </subcellularLocation>
</comment>